<feature type="signal peptide" evidence="1">
    <location>
        <begin position="1"/>
        <end position="24"/>
    </location>
</feature>
<feature type="domain" description="Integrase catalytic" evidence="2">
    <location>
        <begin position="122"/>
        <end position="294"/>
    </location>
</feature>
<dbReference type="InterPro" id="IPR012337">
    <property type="entry name" value="RNaseH-like_sf"/>
</dbReference>
<dbReference type="PANTHER" id="PTHR42648">
    <property type="entry name" value="TRANSPOSASE, PUTATIVE-RELATED"/>
    <property type="match status" value="1"/>
</dbReference>
<dbReference type="AlphaFoldDB" id="A0A151R654"/>
<dbReference type="Gramene" id="C.cajan_40686.t">
    <property type="protein sequence ID" value="C.cajan_40686.t.cds1"/>
    <property type="gene ID" value="C.cajan_40686"/>
</dbReference>
<dbReference type="Proteomes" id="UP000075243">
    <property type="component" value="Unassembled WGS sequence"/>
</dbReference>
<dbReference type="Gene3D" id="3.30.420.10">
    <property type="entry name" value="Ribonuclease H-like superfamily/Ribonuclease H"/>
    <property type="match status" value="1"/>
</dbReference>
<dbReference type="InterPro" id="IPR025724">
    <property type="entry name" value="GAG-pre-integrase_dom"/>
</dbReference>
<dbReference type="InterPro" id="IPR001584">
    <property type="entry name" value="Integrase_cat-core"/>
</dbReference>
<evidence type="ECO:0000259" key="2">
    <source>
        <dbReference type="PROSITE" id="PS50994"/>
    </source>
</evidence>
<name>A0A151R654_CAJCA</name>
<dbReference type="PROSITE" id="PS50994">
    <property type="entry name" value="INTEGRASE"/>
    <property type="match status" value="1"/>
</dbReference>
<keyword evidence="1" id="KW-0732">Signal</keyword>
<reference evidence="3" key="1">
    <citation type="journal article" date="2012" name="Nat. Biotechnol.">
        <title>Draft genome sequence of pigeonpea (Cajanus cajan), an orphan legume crop of resource-poor farmers.</title>
        <authorList>
            <person name="Varshney R.K."/>
            <person name="Chen W."/>
            <person name="Li Y."/>
            <person name="Bharti A.K."/>
            <person name="Saxena R.K."/>
            <person name="Schlueter J.A."/>
            <person name="Donoghue M.T."/>
            <person name="Azam S."/>
            <person name="Fan G."/>
            <person name="Whaley A.M."/>
            <person name="Farmer A.D."/>
            <person name="Sheridan J."/>
            <person name="Iwata A."/>
            <person name="Tuteja R."/>
            <person name="Penmetsa R.V."/>
            <person name="Wu W."/>
            <person name="Upadhyaya H.D."/>
            <person name="Yang S.P."/>
            <person name="Shah T."/>
            <person name="Saxena K.B."/>
            <person name="Michael T."/>
            <person name="McCombie W.R."/>
            <person name="Yang B."/>
            <person name="Zhang G."/>
            <person name="Yang H."/>
            <person name="Wang J."/>
            <person name="Spillane C."/>
            <person name="Cook D.R."/>
            <person name="May G.D."/>
            <person name="Xu X."/>
            <person name="Jackson S.A."/>
        </authorList>
    </citation>
    <scope>NUCLEOTIDE SEQUENCE [LARGE SCALE GENOMIC DNA]</scope>
</reference>
<sequence>MHLISIPKLLSTLNCFVLFCPLNCFIVQNPTFKMIGVAKKIQRLFHLLQPNTLASLFAETTDCTLHHKNNVNVSTIENNSLWHIKLGHPSNKIVQVLSSQYDYLSFYPIQACDICSFAKEKKLSFPNSATRTQNFFELIHVDIWGPLAVSSIDGYKYFLTIVDDYSRFTRIHLLKSKMEVRNILQNFILLIENQFDCKLKRLRSDNGKEFFLTNFYNSKGILHETTCIETPQQNGIIERKHQHLLNVCRSLLFQSKIPNIFWSFAMKHVVHLINRLPTPFLKLKSPYEMVFNMKPNLFILKVFGCLAFASTLTTGRTKLAPRASK</sequence>
<dbReference type="Pfam" id="PF00665">
    <property type="entry name" value="rve"/>
    <property type="match status" value="1"/>
</dbReference>
<dbReference type="EMBL" id="KQ484044">
    <property type="protein sequence ID" value="KYP38032.1"/>
    <property type="molecule type" value="Genomic_DNA"/>
</dbReference>
<dbReference type="InterPro" id="IPR036397">
    <property type="entry name" value="RNaseH_sf"/>
</dbReference>
<evidence type="ECO:0000313" key="4">
    <source>
        <dbReference type="Proteomes" id="UP000075243"/>
    </source>
</evidence>
<dbReference type="InterPro" id="IPR039537">
    <property type="entry name" value="Retrotran_Ty1/copia-like"/>
</dbReference>
<evidence type="ECO:0000256" key="1">
    <source>
        <dbReference type="SAM" id="SignalP"/>
    </source>
</evidence>
<dbReference type="GO" id="GO:0003676">
    <property type="term" value="F:nucleic acid binding"/>
    <property type="evidence" value="ECO:0007669"/>
    <property type="project" value="InterPro"/>
</dbReference>
<proteinExistence type="predicted"/>
<keyword evidence="4" id="KW-1185">Reference proteome</keyword>
<dbReference type="GO" id="GO:0015074">
    <property type="term" value="P:DNA integration"/>
    <property type="evidence" value="ECO:0007669"/>
    <property type="project" value="InterPro"/>
</dbReference>
<dbReference type="PANTHER" id="PTHR42648:SF31">
    <property type="entry name" value="RNA-DIRECTED DNA POLYMERASE"/>
    <property type="match status" value="1"/>
</dbReference>
<protein>
    <submittedName>
        <fullName evidence="3">Retrovirus-related Pol polyprotein from transposon TNT 1-94</fullName>
    </submittedName>
</protein>
<dbReference type="SUPFAM" id="SSF53098">
    <property type="entry name" value="Ribonuclease H-like"/>
    <property type="match status" value="1"/>
</dbReference>
<accession>A0A151R654</accession>
<evidence type="ECO:0000313" key="3">
    <source>
        <dbReference type="EMBL" id="KYP38032.1"/>
    </source>
</evidence>
<feature type="chain" id="PRO_5007587748" evidence="1">
    <location>
        <begin position="25"/>
        <end position="325"/>
    </location>
</feature>
<gene>
    <name evidence="3" type="ORF">KK1_040747</name>
</gene>
<dbReference type="Pfam" id="PF13976">
    <property type="entry name" value="gag_pre-integrs"/>
    <property type="match status" value="1"/>
</dbReference>
<organism evidence="3 4">
    <name type="scientific">Cajanus cajan</name>
    <name type="common">Pigeon pea</name>
    <name type="synonym">Cajanus indicus</name>
    <dbReference type="NCBI Taxonomy" id="3821"/>
    <lineage>
        <taxon>Eukaryota</taxon>
        <taxon>Viridiplantae</taxon>
        <taxon>Streptophyta</taxon>
        <taxon>Embryophyta</taxon>
        <taxon>Tracheophyta</taxon>
        <taxon>Spermatophyta</taxon>
        <taxon>Magnoliopsida</taxon>
        <taxon>eudicotyledons</taxon>
        <taxon>Gunneridae</taxon>
        <taxon>Pentapetalae</taxon>
        <taxon>rosids</taxon>
        <taxon>fabids</taxon>
        <taxon>Fabales</taxon>
        <taxon>Fabaceae</taxon>
        <taxon>Papilionoideae</taxon>
        <taxon>50 kb inversion clade</taxon>
        <taxon>NPAAA clade</taxon>
        <taxon>indigoferoid/millettioid clade</taxon>
        <taxon>Phaseoleae</taxon>
        <taxon>Cajanus</taxon>
    </lineage>
</organism>